<dbReference type="AlphaFoldDB" id="A0AAN8YQH6"/>
<gene>
    <name evidence="1" type="ORF">RDI58_004935</name>
</gene>
<dbReference type="Proteomes" id="UP001371456">
    <property type="component" value="Unassembled WGS sequence"/>
</dbReference>
<protein>
    <submittedName>
        <fullName evidence="1">Uncharacterized protein</fullName>
    </submittedName>
</protein>
<comment type="caution">
    <text evidence="1">The sequence shown here is derived from an EMBL/GenBank/DDBJ whole genome shotgun (WGS) entry which is preliminary data.</text>
</comment>
<evidence type="ECO:0000313" key="1">
    <source>
        <dbReference type="EMBL" id="KAK6797233.1"/>
    </source>
</evidence>
<accession>A0AAN8YQH6</accession>
<evidence type="ECO:0000313" key="2">
    <source>
        <dbReference type="Proteomes" id="UP001371456"/>
    </source>
</evidence>
<sequence length="32" mass="3615">MIGTKPAPLHLSWHLSVPKDQMLLIPTFSSRI</sequence>
<organism evidence="1 2">
    <name type="scientific">Solanum bulbocastanum</name>
    <name type="common">Wild potato</name>
    <dbReference type="NCBI Taxonomy" id="147425"/>
    <lineage>
        <taxon>Eukaryota</taxon>
        <taxon>Viridiplantae</taxon>
        <taxon>Streptophyta</taxon>
        <taxon>Embryophyta</taxon>
        <taxon>Tracheophyta</taxon>
        <taxon>Spermatophyta</taxon>
        <taxon>Magnoliopsida</taxon>
        <taxon>eudicotyledons</taxon>
        <taxon>Gunneridae</taxon>
        <taxon>Pentapetalae</taxon>
        <taxon>asterids</taxon>
        <taxon>lamiids</taxon>
        <taxon>Solanales</taxon>
        <taxon>Solanaceae</taxon>
        <taxon>Solanoideae</taxon>
        <taxon>Solaneae</taxon>
        <taxon>Solanum</taxon>
    </lineage>
</organism>
<name>A0AAN8YQH6_SOLBU</name>
<reference evidence="1 2" key="1">
    <citation type="submission" date="2024-02" db="EMBL/GenBank/DDBJ databases">
        <title>de novo genome assembly of Solanum bulbocastanum strain 11H21.</title>
        <authorList>
            <person name="Hosaka A.J."/>
        </authorList>
    </citation>
    <scope>NUCLEOTIDE SEQUENCE [LARGE SCALE GENOMIC DNA]</scope>
    <source>
        <tissue evidence="1">Young leaves</tissue>
    </source>
</reference>
<proteinExistence type="predicted"/>
<keyword evidence="2" id="KW-1185">Reference proteome</keyword>
<dbReference type="EMBL" id="JBANQN010000002">
    <property type="protein sequence ID" value="KAK6797233.1"/>
    <property type="molecule type" value="Genomic_DNA"/>
</dbReference>